<dbReference type="GO" id="GO:0046872">
    <property type="term" value="F:metal ion binding"/>
    <property type="evidence" value="ECO:0007669"/>
    <property type="project" value="UniProtKB-KW"/>
</dbReference>
<evidence type="ECO:0000259" key="12">
    <source>
        <dbReference type="Pfam" id="PF05187"/>
    </source>
</evidence>
<dbReference type="InterPro" id="IPR040156">
    <property type="entry name" value="ETF-QO"/>
</dbReference>
<sequence>MAQTFRPLDHQPPLPQDELIVRETPSDEAVPMDVLFVGAGPAGLAGAIELARLVQQDKEQGGTLGDIEIGVLEKAGALGQHNLSGAVVNPRSLQELFPDLPVSELPLRTPVEGEGVYYLTATGKTKMPTPPTMKNHGNYVASICEIVRWLGEKAEGMGVNVFTGFPADALLAEGNQVLGVRTVPAGLKRDGTPGPGAEPAGDITARVTVLSEGTRGTLTQAYQAWQKIGRKSAPIYALGVKEVWKVKSDPKEVIHTMGWPLPSNAFGGSWMYPMGDGLVSIGLVVGLDYHQQTLDVHGLLQQLKEHPLFAEVLEGGEIEEWGAKTIPEGGFNAFPERFSGDGILIAGDAAGLVNVPTLKGIHYAIQSGIYAARAIFEALKKDDVSRASLGAYDRMILDGYIASDLAETRNMRPAFKDGFWMGSMKAGLMTLTKGAFPGGTIVMEEDAAALREVTPPQEPIKGRFTISKLDAVYRAGNATRDDIPSHLLPKESVPEAVGKFYESLCPAGVYEWNGSELVVNAPNCVDCKATDVVGPRWRPREGGSGPSYRLM</sequence>
<comment type="function">
    <text evidence="11">Accepts electrons from ETF and reduces ubiquinone.</text>
</comment>
<dbReference type="Proteomes" id="UP000739538">
    <property type="component" value="Unassembled WGS sequence"/>
</dbReference>
<keyword evidence="5 11" id="KW-0274">FAD</keyword>
<evidence type="ECO:0000256" key="10">
    <source>
        <dbReference type="ARBA" id="ARBA00023075"/>
    </source>
</evidence>
<feature type="domain" description="ETF-QO/FixX C-terminal" evidence="12">
    <location>
        <begin position="463"/>
        <end position="548"/>
    </location>
</feature>
<organism evidence="14 15">
    <name type="scientific">Eiseniibacteriota bacterium</name>
    <dbReference type="NCBI Taxonomy" id="2212470"/>
    <lineage>
        <taxon>Bacteria</taxon>
        <taxon>Candidatus Eiseniibacteriota</taxon>
    </lineage>
</organism>
<gene>
    <name evidence="14" type="ORF">KDA27_09460</name>
</gene>
<feature type="domain" description="ETF-QO/FixC ubiquinone-binding" evidence="13">
    <location>
        <begin position="236"/>
        <end position="326"/>
    </location>
</feature>
<accession>A0A956NCY0</accession>
<evidence type="ECO:0000259" key="13">
    <source>
        <dbReference type="Pfam" id="PF21162"/>
    </source>
</evidence>
<evidence type="ECO:0000256" key="2">
    <source>
        <dbReference type="ARBA" id="ARBA00022448"/>
    </source>
</evidence>
<dbReference type="SUPFAM" id="SSF51905">
    <property type="entry name" value="FAD/NAD(P)-binding domain"/>
    <property type="match status" value="1"/>
</dbReference>
<keyword evidence="3 11" id="KW-0285">Flavoprotein</keyword>
<comment type="cofactor">
    <cofactor evidence="11">
        <name>[4Fe-4S] cluster</name>
        <dbReference type="ChEBI" id="CHEBI:49883"/>
    </cofactor>
    <text evidence="11">Binds 1 [4Fe-4S] cluster.</text>
</comment>
<keyword evidence="9 11" id="KW-0411">Iron-sulfur</keyword>
<dbReference type="Gene3D" id="3.30.70.20">
    <property type="match status" value="1"/>
</dbReference>
<keyword evidence="10 11" id="KW-0830">Ubiquinone</keyword>
<dbReference type="EMBL" id="JAGQHS010000039">
    <property type="protein sequence ID" value="MCA9756016.1"/>
    <property type="molecule type" value="Genomic_DNA"/>
</dbReference>
<proteinExistence type="predicted"/>
<evidence type="ECO:0000313" key="14">
    <source>
        <dbReference type="EMBL" id="MCA9756016.1"/>
    </source>
</evidence>
<dbReference type="AlphaFoldDB" id="A0A956NCY0"/>
<comment type="cofactor">
    <cofactor evidence="1 11">
        <name>FAD</name>
        <dbReference type="ChEBI" id="CHEBI:57692"/>
    </cofactor>
</comment>
<keyword evidence="6 11" id="KW-0249">Electron transport</keyword>
<evidence type="ECO:0000256" key="4">
    <source>
        <dbReference type="ARBA" id="ARBA00022723"/>
    </source>
</evidence>
<evidence type="ECO:0000256" key="3">
    <source>
        <dbReference type="ARBA" id="ARBA00022630"/>
    </source>
</evidence>
<dbReference type="Gene3D" id="3.30.9.90">
    <property type="match status" value="1"/>
</dbReference>
<keyword evidence="8 11" id="KW-0408">Iron</keyword>
<comment type="caution">
    <text evidence="14">The sequence shown here is derived from an EMBL/GenBank/DDBJ whole genome shotgun (WGS) entry which is preliminary data.</text>
</comment>
<reference evidence="14" key="1">
    <citation type="submission" date="2020-04" db="EMBL/GenBank/DDBJ databases">
        <authorList>
            <person name="Zhang T."/>
        </authorList>
    </citation>
    <scope>NUCLEOTIDE SEQUENCE</scope>
    <source>
        <strain evidence="14">HKST-UBA02</strain>
    </source>
</reference>
<dbReference type="InterPro" id="IPR036188">
    <property type="entry name" value="FAD/NAD-bd_sf"/>
</dbReference>
<dbReference type="Pfam" id="PF21162">
    <property type="entry name" value="ETFQO_UQ-bd"/>
    <property type="match status" value="1"/>
</dbReference>
<dbReference type="PANTHER" id="PTHR10617">
    <property type="entry name" value="ELECTRON TRANSFER FLAVOPROTEIN-UBIQUINONE OXIDOREDUCTASE"/>
    <property type="match status" value="1"/>
</dbReference>
<comment type="catalytic activity">
    <reaction evidence="11">
        <text>a ubiquinone + reduced [electron-transfer flavoprotein] = a ubiquinol + oxidized [electron-transfer flavoprotein] + H(+)</text>
        <dbReference type="Rhea" id="RHEA:24052"/>
        <dbReference type="Rhea" id="RHEA-COMP:9565"/>
        <dbReference type="Rhea" id="RHEA-COMP:9566"/>
        <dbReference type="Rhea" id="RHEA-COMP:10685"/>
        <dbReference type="Rhea" id="RHEA-COMP:10686"/>
        <dbReference type="ChEBI" id="CHEBI:15378"/>
        <dbReference type="ChEBI" id="CHEBI:16389"/>
        <dbReference type="ChEBI" id="CHEBI:17976"/>
        <dbReference type="ChEBI" id="CHEBI:57692"/>
        <dbReference type="ChEBI" id="CHEBI:58307"/>
        <dbReference type="EC" id="1.5.5.1"/>
    </reaction>
</comment>
<name>A0A956NCY0_UNCEI</name>
<evidence type="ECO:0000256" key="6">
    <source>
        <dbReference type="ARBA" id="ARBA00022982"/>
    </source>
</evidence>
<evidence type="ECO:0000256" key="7">
    <source>
        <dbReference type="ARBA" id="ARBA00023002"/>
    </source>
</evidence>
<dbReference type="Pfam" id="PF05187">
    <property type="entry name" value="Fer4_ETF_QO"/>
    <property type="match status" value="1"/>
</dbReference>
<protein>
    <recommendedName>
        <fullName evidence="11">Electron transfer flavoprotein-ubiquinone oxidoreductase</fullName>
        <shortName evidence="11">ETF-QO</shortName>
        <ecNumber evidence="11">1.5.5.1</ecNumber>
    </recommendedName>
</protein>
<dbReference type="InterPro" id="IPR049398">
    <property type="entry name" value="ETF-QO/FixC_UQ-bd"/>
</dbReference>
<evidence type="ECO:0000313" key="15">
    <source>
        <dbReference type="Proteomes" id="UP000739538"/>
    </source>
</evidence>
<evidence type="ECO:0000256" key="8">
    <source>
        <dbReference type="ARBA" id="ARBA00023004"/>
    </source>
</evidence>
<dbReference type="PANTHER" id="PTHR10617:SF107">
    <property type="entry name" value="ELECTRON TRANSFER FLAVOPROTEIN-UBIQUINONE OXIDOREDUCTASE, MITOCHONDRIAL"/>
    <property type="match status" value="1"/>
</dbReference>
<evidence type="ECO:0000256" key="9">
    <source>
        <dbReference type="ARBA" id="ARBA00023014"/>
    </source>
</evidence>
<reference evidence="14" key="2">
    <citation type="journal article" date="2021" name="Microbiome">
        <title>Successional dynamics and alternative stable states in a saline activated sludge microbial community over 9 years.</title>
        <authorList>
            <person name="Wang Y."/>
            <person name="Ye J."/>
            <person name="Ju F."/>
            <person name="Liu L."/>
            <person name="Boyd J.A."/>
            <person name="Deng Y."/>
            <person name="Parks D.H."/>
            <person name="Jiang X."/>
            <person name="Yin X."/>
            <person name="Woodcroft B.J."/>
            <person name="Tyson G.W."/>
            <person name="Hugenholtz P."/>
            <person name="Polz M.F."/>
            <person name="Zhang T."/>
        </authorList>
    </citation>
    <scope>NUCLEOTIDE SEQUENCE</scope>
    <source>
        <strain evidence="14">HKST-UBA02</strain>
    </source>
</reference>
<dbReference type="GO" id="GO:0051539">
    <property type="term" value="F:4 iron, 4 sulfur cluster binding"/>
    <property type="evidence" value="ECO:0007669"/>
    <property type="project" value="UniProtKB-UniRule"/>
</dbReference>
<evidence type="ECO:0000256" key="1">
    <source>
        <dbReference type="ARBA" id="ARBA00001974"/>
    </source>
</evidence>
<keyword evidence="2 11" id="KW-0813">Transport</keyword>
<keyword evidence="4 11" id="KW-0479">Metal-binding</keyword>
<dbReference type="EC" id="1.5.5.1" evidence="11"/>
<dbReference type="GO" id="GO:0004174">
    <property type="term" value="F:electron-transferring-flavoprotein dehydrogenase activity"/>
    <property type="evidence" value="ECO:0007669"/>
    <property type="project" value="UniProtKB-UniRule"/>
</dbReference>
<evidence type="ECO:0000256" key="5">
    <source>
        <dbReference type="ARBA" id="ARBA00022827"/>
    </source>
</evidence>
<keyword evidence="7 11" id="KW-0560">Oxidoreductase</keyword>
<dbReference type="Gene3D" id="3.50.50.60">
    <property type="entry name" value="FAD/NAD(P)-binding domain"/>
    <property type="match status" value="1"/>
</dbReference>
<dbReference type="SUPFAM" id="SSF54862">
    <property type="entry name" value="4Fe-4S ferredoxins"/>
    <property type="match status" value="1"/>
</dbReference>
<evidence type="ECO:0000256" key="11">
    <source>
        <dbReference type="RuleBase" id="RU366068"/>
    </source>
</evidence>
<dbReference type="SUPFAM" id="SSF54373">
    <property type="entry name" value="FAD-linked reductases, C-terminal domain"/>
    <property type="match status" value="1"/>
</dbReference>
<dbReference type="InterPro" id="IPR007859">
    <property type="entry name" value="ETF-QO/FixX_C"/>
</dbReference>